<evidence type="ECO:0000313" key="2">
    <source>
        <dbReference type="Proteomes" id="UP000465071"/>
    </source>
</evidence>
<gene>
    <name evidence="1" type="ORF">CPT_CIP9_153</name>
</gene>
<dbReference type="Proteomes" id="UP000465071">
    <property type="component" value="Segment"/>
</dbReference>
<dbReference type="Pfam" id="PF25760">
    <property type="entry name" value="Phage_RB18_ORF43"/>
    <property type="match status" value="1"/>
</dbReference>
<sequence>MIEVPKGKTLFDLTPDEQITYQIQQAVFEGVKEGTAITVFVKRGNKITNEVVVV</sequence>
<proteinExistence type="predicted"/>
<name>A0A6B9Y0M6_9CAUD</name>
<dbReference type="InterPro" id="IPR058004">
    <property type="entry name" value="ORF43.1"/>
</dbReference>
<accession>A0A6B9Y0M6</accession>
<keyword evidence="2" id="KW-1185">Reference proteome</keyword>
<dbReference type="EMBL" id="MN882610">
    <property type="protein sequence ID" value="QHS01689.1"/>
    <property type="molecule type" value="Genomic_DNA"/>
</dbReference>
<protein>
    <submittedName>
        <fullName evidence="1">Uncharacterized protein</fullName>
    </submittedName>
</protein>
<evidence type="ECO:0000313" key="1">
    <source>
        <dbReference type="EMBL" id="QHS01689.1"/>
    </source>
</evidence>
<organism evidence="1 2">
    <name type="scientific">Enterobacter phage vB_EclM_CIP9</name>
    <dbReference type="NCBI Taxonomy" id="2696340"/>
    <lineage>
        <taxon>Viruses</taxon>
        <taxon>Duplodnaviria</taxon>
        <taxon>Heunggongvirae</taxon>
        <taxon>Uroviricota</taxon>
        <taxon>Caudoviricetes</taxon>
        <taxon>Pantevenvirales</taxon>
        <taxon>Straboviridae</taxon>
        <taxon>Tevenvirinae</taxon>
        <taxon>Kanagawavirus</taxon>
        <taxon>Kanagawavirus cipnine</taxon>
    </lineage>
</organism>
<reference evidence="2" key="1">
    <citation type="submission" date="2019-12" db="EMBL/GenBank/DDBJ databases">
        <authorList>
            <person name="Wang K."/>
            <person name="Tamayo M.G."/>
            <person name="Penner T.V."/>
            <person name="Cook B.W.M."/>
            <person name="Court D.A."/>
            <person name="Theriault S.S."/>
        </authorList>
    </citation>
    <scope>NUCLEOTIDE SEQUENCE [LARGE SCALE GENOMIC DNA]</scope>
</reference>